<evidence type="ECO:0000313" key="6">
    <source>
        <dbReference type="Proteomes" id="UP000295560"/>
    </source>
</evidence>
<dbReference type="CDD" id="cd06267">
    <property type="entry name" value="PBP1_LacI_sugar_binding-like"/>
    <property type="match status" value="1"/>
</dbReference>
<protein>
    <submittedName>
        <fullName evidence="5">LacI family transcriptional regulator</fullName>
    </submittedName>
</protein>
<accession>A0A4R1HS71</accession>
<sequence length="344" mass="36224">MPSSVNLADVARLAGVSPATASRALSDHPHVAPSTRERVWRVARELEYVVSPEASRLAGGATGRVAVVVPHLSRWYFGAVLEGLEAGLRTAGLDLLLYRVGDAADRAAFFTELPARRKVDAVVLVGLAVDDEERGRLERIGVQIVAAGAQVAPHPSVRIDDHVAGRQAVDHLVHLGHKRIAMIAAYDPEQRGAHPAGRTSAYFAALADAGLPVDEELVRTVGWGADEGAEAMGTLLGRSAPPTAVYAHSDEVALGALRTLRRAGLRVPDDVSVIGVDDHPLAALTDLSTVGQPAGEVGTIAGRMVVAGLRGEAFEAPVLVPTRLVVRGSTGPPRPDRALGRRRR</sequence>
<dbReference type="Pfam" id="PF00356">
    <property type="entry name" value="LacI"/>
    <property type="match status" value="1"/>
</dbReference>
<proteinExistence type="predicted"/>
<gene>
    <name evidence="5" type="ORF">EV378_6687</name>
</gene>
<keyword evidence="2" id="KW-0238">DNA-binding</keyword>
<dbReference type="PROSITE" id="PS50932">
    <property type="entry name" value="HTH_LACI_2"/>
    <property type="match status" value="1"/>
</dbReference>
<dbReference type="PANTHER" id="PTHR30146">
    <property type="entry name" value="LACI-RELATED TRANSCRIPTIONAL REPRESSOR"/>
    <property type="match status" value="1"/>
</dbReference>
<organism evidence="5 6">
    <name type="scientific">Pseudonocardia endophytica</name>
    <dbReference type="NCBI Taxonomy" id="401976"/>
    <lineage>
        <taxon>Bacteria</taxon>
        <taxon>Bacillati</taxon>
        <taxon>Actinomycetota</taxon>
        <taxon>Actinomycetes</taxon>
        <taxon>Pseudonocardiales</taxon>
        <taxon>Pseudonocardiaceae</taxon>
        <taxon>Pseudonocardia</taxon>
    </lineage>
</organism>
<dbReference type="Proteomes" id="UP000295560">
    <property type="component" value="Unassembled WGS sequence"/>
</dbReference>
<dbReference type="CDD" id="cd01392">
    <property type="entry name" value="HTH_LacI"/>
    <property type="match status" value="1"/>
</dbReference>
<dbReference type="GO" id="GO:0000976">
    <property type="term" value="F:transcription cis-regulatory region binding"/>
    <property type="evidence" value="ECO:0007669"/>
    <property type="project" value="TreeGrafter"/>
</dbReference>
<dbReference type="SMART" id="SM00354">
    <property type="entry name" value="HTH_LACI"/>
    <property type="match status" value="1"/>
</dbReference>
<feature type="domain" description="HTH lacI-type" evidence="4">
    <location>
        <begin position="5"/>
        <end position="59"/>
    </location>
</feature>
<evidence type="ECO:0000256" key="1">
    <source>
        <dbReference type="ARBA" id="ARBA00023015"/>
    </source>
</evidence>
<reference evidence="5 6" key="1">
    <citation type="submission" date="2019-03" db="EMBL/GenBank/DDBJ databases">
        <title>Sequencing the genomes of 1000 actinobacteria strains.</title>
        <authorList>
            <person name="Klenk H.-P."/>
        </authorList>
    </citation>
    <scope>NUCLEOTIDE SEQUENCE [LARGE SCALE GENOMIC DNA]</scope>
    <source>
        <strain evidence="5 6">DSM 44969</strain>
    </source>
</reference>
<dbReference type="InterPro" id="IPR046335">
    <property type="entry name" value="LacI/GalR-like_sensor"/>
</dbReference>
<dbReference type="PROSITE" id="PS00356">
    <property type="entry name" value="HTH_LACI_1"/>
    <property type="match status" value="1"/>
</dbReference>
<name>A0A4R1HS71_PSEEN</name>
<evidence type="ECO:0000259" key="4">
    <source>
        <dbReference type="PROSITE" id="PS50932"/>
    </source>
</evidence>
<dbReference type="AlphaFoldDB" id="A0A4R1HS71"/>
<keyword evidence="1" id="KW-0805">Transcription regulation</keyword>
<dbReference type="Gene3D" id="1.10.260.40">
    <property type="entry name" value="lambda repressor-like DNA-binding domains"/>
    <property type="match status" value="1"/>
</dbReference>
<dbReference type="RefSeq" id="WP_132431708.1">
    <property type="nucleotide sequence ID" value="NZ_SMFZ01000002.1"/>
</dbReference>
<comment type="caution">
    <text evidence="5">The sequence shown here is derived from an EMBL/GenBank/DDBJ whole genome shotgun (WGS) entry which is preliminary data.</text>
</comment>
<dbReference type="Pfam" id="PF13377">
    <property type="entry name" value="Peripla_BP_3"/>
    <property type="match status" value="1"/>
</dbReference>
<evidence type="ECO:0000313" key="5">
    <source>
        <dbReference type="EMBL" id="TCK22679.1"/>
    </source>
</evidence>
<evidence type="ECO:0000256" key="3">
    <source>
        <dbReference type="ARBA" id="ARBA00023163"/>
    </source>
</evidence>
<dbReference type="InterPro" id="IPR000843">
    <property type="entry name" value="HTH_LacI"/>
</dbReference>
<dbReference type="EMBL" id="SMFZ01000002">
    <property type="protein sequence ID" value="TCK22679.1"/>
    <property type="molecule type" value="Genomic_DNA"/>
</dbReference>
<dbReference type="InterPro" id="IPR010982">
    <property type="entry name" value="Lambda_DNA-bd_dom_sf"/>
</dbReference>
<keyword evidence="6" id="KW-1185">Reference proteome</keyword>
<dbReference type="Gene3D" id="3.40.50.2300">
    <property type="match status" value="2"/>
</dbReference>
<dbReference type="InterPro" id="IPR028082">
    <property type="entry name" value="Peripla_BP_I"/>
</dbReference>
<dbReference type="SUPFAM" id="SSF53822">
    <property type="entry name" value="Periplasmic binding protein-like I"/>
    <property type="match status" value="1"/>
</dbReference>
<dbReference type="SUPFAM" id="SSF47413">
    <property type="entry name" value="lambda repressor-like DNA-binding domains"/>
    <property type="match status" value="1"/>
</dbReference>
<keyword evidence="3" id="KW-0804">Transcription</keyword>
<evidence type="ECO:0000256" key="2">
    <source>
        <dbReference type="ARBA" id="ARBA00023125"/>
    </source>
</evidence>
<dbReference type="GO" id="GO:0003700">
    <property type="term" value="F:DNA-binding transcription factor activity"/>
    <property type="evidence" value="ECO:0007669"/>
    <property type="project" value="TreeGrafter"/>
</dbReference>
<dbReference type="OrthoDB" id="3657250at2"/>
<dbReference type="PANTHER" id="PTHR30146:SF109">
    <property type="entry name" value="HTH-TYPE TRANSCRIPTIONAL REGULATOR GALS"/>
    <property type="match status" value="1"/>
</dbReference>